<organism evidence="6 7">
    <name type="scientific">Candidatus Curtissbacteria bacterium GW2011_GWA1_40_16</name>
    <dbReference type="NCBI Taxonomy" id="1618405"/>
    <lineage>
        <taxon>Bacteria</taxon>
        <taxon>Candidatus Curtissiibacteriota</taxon>
    </lineage>
</organism>
<comment type="similarity">
    <text evidence="1">Belongs to the 6-phosphogluconate dehydrogenase family.</text>
</comment>
<dbReference type="GO" id="GO:0004616">
    <property type="term" value="F:phosphogluconate dehydrogenase (decarboxylating) activity"/>
    <property type="evidence" value="ECO:0007669"/>
    <property type="project" value="InterPro"/>
</dbReference>
<evidence type="ECO:0000313" key="7">
    <source>
        <dbReference type="Proteomes" id="UP000034531"/>
    </source>
</evidence>
<dbReference type="SMART" id="SM01350">
    <property type="entry name" value="6PGD"/>
    <property type="match status" value="1"/>
</dbReference>
<dbReference type="SUPFAM" id="SSF48179">
    <property type="entry name" value="6-phosphogluconate dehydrogenase C-terminal domain-like"/>
    <property type="match status" value="1"/>
</dbReference>
<keyword evidence="2" id="KW-0560">Oxidoreductase</keyword>
<dbReference type="Pfam" id="PF00393">
    <property type="entry name" value="6PGD"/>
    <property type="match status" value="1"/>
</dbReference>
<accession>A0A0G0TVU2</accession>
<dbReference type="GO" id="GO:0050661">
    <property type="term" value="F:NADP binding"/>
    <property type="evidence" value="ECO:0007669"/>
    <property type="project" value="InterPro"/>
</dbReference>
<gene>
    <name evidence="6" type="ORF">UT84_C0002G0026</name>
</gene>
<dbReference type="AlphaFoldDB" id="A0A0G0TVU2"/>
<dbReference type="InterPro" id="IPR006183">
    <property type="entry name" value="Pgluconate_DH"/>
</dbReference>
<evidence type="ECO:0000313" key="6">
    <source>
        <dbReference type="EMBL" id="KKR51165.1"/>
    </source>
</evidence>
<dbReference type="Pfam" id="PF03446">
    <property type="entry name" value="NAD_binding_2"/>
    <property type="match status" value="1"/>
</dbReference>
<dbReference type="PATRIC" id="fig|1618405.3.peg.132"/>
<protein>
    <submittedName>
        <fullName evidence="6">6-phosphogluconate dehydrogenase, decarboxylating</fullName>
    </submittedName>
</protein>
<keyword evidence="3" id="KW-0311">Gluconate utilization</keyword>
<dbReference type="InterPro" id="IPR006114">
    <property type="entry name" value="6PGDH_C"/>
</dbReference>
<evidence type="ECO:0000256" key="2">
    <source>
        <dbReference type="ARBA" id="ARBA00023002"/>
    </source>
</evidence>
<dbReference type="Proteomes" id="UP000034531">
    <property type="component" value="Unassembled WGS sequence"/>
</dbReference>
<sequence length="321" mass="35315">MKVGFIGLGKMGNRMVTKLLSEGHEVVVWNRTEEKVSSIKDQVSSHSYKDNLKTAESIQDLVGQLEKPRVIWLMVPAGDATKEVLAEVGKFVEEGDIVVDGGNSKFSDTEEEYKKFEDKNVRFLGIGVSGGLIAATEGYPMMAGGDKSAFDHIKPILDSLAKPRGGYEYFGEGGAGHFVKMVHNAIEYGYMQSIGEGFGVLKNASYKLDLEKVAKLYQKGTLISGFMMERTVEALEKDPKMEQVAGVIGTASGETVWTVDFAKENDLPIEIIERSLEIRRESETDEKIQKSFAARLVGSLRIVFGGHPVRQAQGKPVKNKD</sequence>
<dbReference type="InterPro" id="IPR013328">
    <property type="entry name" value="6PGD_dom2"/>
</dbReference>
<dbReference type="InterPro" id="IPR006115">
    <property type="entry name" value="6PGDH_NADP-bd"/>
</dbReference>
<feature type="domain" description="6-phosphogluconate dehydrogenase C-terminal" evidence="5">
    <location>
        <begin position="176"/>
        <end position="308"/>
    </location>
</feature>
<dbReference type="InterPro" id="IPR015815">
    <property type="entry name" value="HIBADH-related"/>
</dbReference>
<dbReference type="NCBIfam" id="NF007161">
    <property type="entry name" value="PRK09599.1"/>
    <property type="match status" value="1"/>
</dbReference>
<feature type="active site" evidence="4">
    <location>
        <position position="180"/>
    </location>
</feature>
<name>A0A0G0TVU2_9BACT</name>
<dbReference type="SUPFAM" id="SSF51735">
    <property type="entry name" value="NAD(P)-binding Rossmann-fold domains"/>
    <property type="match status" value="1"/>
</dbReference>
<comment type="caution">
    <text evidence="6">The sequence shown here is derived from an EMBL/GenBank/DDBJ whole genome shotgun (WGS) entry which is preliminary data.</text>
</comment>
<evidence type="ECO:0000259" key="5">
    <source>
        <dbReference type="SMART" id="SM01350"/>
    </source>
</evidence>
<dbReference type="GO" id="GO:0006098">
    <property type="term" value="P:pentose-phosphate shunt"/>
    <property type="evidence" value="ECO:0007669"/>
    <property type="project" value="InterPro"/>
</dbReference>
<dbReference type="EMBL" id="LBYI01000002">
    <property type="protein sequence ID" value="KKR51165.1"/>
    <property type="molecule type" value="Genomic_DNA"/>
</dbReference>
<dbReference type="Gene3D" id="1.10.1040.10">
    <property type="entry name" value="N-(1-d-carboxylethyl)-l-norvaline Dehydrogenase, domain 2"/>
    <property type="match status" value="1"/>
</dbReference>
<dbReference type="Gene3D" id="3.40.50.720">
    <property type="entry name" value="NAD(P)-binding Rossmann-like Domain"/>
    <property type="match status" value="1"/>
</dbReference>
<dbReference type="PRINTS" id="PR00076">
    <property type="entry name" value="6PGDHDRGNASE"/>
</dbReference>
<dbReference type="PANTHER" id="PTHR11811">
    <property type="entry name" value="6-PHOSPHOGLUCONATE DEHYDROGENASE"/>
    <property type="match status" value="1"/>
</dbReference>
<evidence type="ECO:0000256" key="3">
    <source>
        <dbReference type="ARBA" id="ARBA00023064"/>
    </source>
</evidence>
<evidence type="ECO:0000256" key="1">
    <source>
        <dbReference type="ARBA" id="ARBA00008419"/>
    </source>
</evidence>
<dbReference type="InterPro" id="IPR008927">
    <property type="entry name" value="6-PGluconate_DH-like_C_sf"/>
</dbReference>
<dbReference type="InterPro" id="IPR036291">
    <property type="entry name" value="NAD(P)-bd_dom_sf"/>
</dbReference>
<dbReference type="GO" id="GO:0019521">
    <property type="term" value="P:D-gluconate metabolic process"/>
    <property type="evidence" value="ECO:0007669"/>
    <property type="project" value="UniProtKB-KW"/>
</dbReference>
<proteinExistence type="inferred from homology"/>
<evidence type="ECO:0000256" key="4">
    <source>
        <dbReference type="PIRSR" id="PIRSR000103-1"/>
    </source>
</evidence>
<dbReference type="PIRSF" id="PIRSF000103">
    <property type="entry name" value="HIBADH"/>
    <property type="match status" value="1"/>
</dbReference>
<reference evidence="6 7" key="1">
    <citation type="journal article" date="2015" name="Nature">
        <title>rRNA introns, odd ribosomes, and small enigmatic genomes across a large radiation of phyla.</title>
        <authorList>
            <person name="Brown C.T."/>
            <person name="Hug L.A."/>
            <person name="Thomas B.C."/>
            <person name="Sharon I."/>
            <person name="Castelle C.J."/>
            <person name="Singh A."/>
            <person name="Wilkins M.J."/>
            <person name="Williams K.H."/>
            <person name="Banfield J.F."/>
        </authorList>
    </citation>
    <scope>NUCLEOTIDE SEQUENCE [LARGE SCALE GENOMIC DNA]</scope>
</reference>